<name>A0A379DDS8_9FIRM</name>
<comment type="subcellular location">
    <subcellularLocation>
        <location evidence="1">Membrane</location>
        <topology evidence="1">Multi-pass membrane protein</topology>
    </subcellularLocation>
</comment>
<dbReference type="PRINTS" id="PR00176">
    <property type="entry name" value="NANEUSMPORT"/>
</dbReference>
<feature type="transmembrane region" description="Helical" evidence="6">
    <location>
        <begin position="144"/>
        <end position="162"/>
    </location>
</feature>
<evidence type="ECO:0000313" key="7">
    <source>
        <dbReference type="EMBL" id="SUB75705.1"/>
    </source>
</evidence>
<dbReference type="Pfam" id="PF00209">
    <property type="entry name" value="SNF"/>
    <property type="match status" value="2"/>
</dbReference>
<dbReference type="NCBIfam" id="NF037979">
    <property type="entry name" value="Na_transp"/>
    <property type="match status" value="1"/>
</dbReference>
<evidence type="ECO:0000256" key="6">
    <source>
        <dbReference type="SAM" id="Phobius"/>
    </source>
</evidence>
<keyword evidence="4 6" id="KW-1133">Transmembrane helix</keyword>
<dbReference type="PANTHER" id="PTHR42948:SF1">
    <property type="entry name" value="TRANSPORTER"/>
    <property type="match status" value="1"/>
</dbReference>
<keyword evidence="5 6" id="KW-0472">Membrane</keyword>
<keyword evidence="3 6" id="KW-0812">Transmembrane</keyword>
<dbReference type="InterPro" id="IPR047218">
    <property type="entry name" value="YocR/YhdH-like"/>
</dbReference>
<proteinExistence type="predicted"/>
<organism evidence="7 8">
    <name type="scientific">Peptoniphilus indolicus</name>
    <dbReference type="NCBI Taxonomy" id="33030"/>
    <lineage>
        <taxon>Bacteria</taxon>
        <taxon>Bacillati</taxon>
        <taxon>Bacillota</taxon>
        <taxon>Tissierellia</taxon>
        <taxon>Tissierellales</taxon>
        <taxon>Peptoniphilaceae</taxon>
        <taxon>Peptoniphilus</taxon>
    </lineage>
</organism>
<evidence type="ECO:0000313" key="8">
    <source>
        <dbReference type="Proteomes" id="UP000254777"/>
    </source>
</evidence>
<evidence type="ECO:0000256" key="2">
    <source>
        <dbReference type="ARBA" id="ARBA00022448"/>
    </source>
</evidence>
<dbReference type="InterPro" id="IPR037272">
    <property type="entry name" value="SNS_sf"/>
</dbReference>
<feature type="transmembrane region" description="Helical" evidence="6">
    <location>
        <begin position="12"/>
        <end position="33"/>
    </location>
</feature>
<dbReference type="AlphaFoldDB" id="A0A379DDS8"/>
<dbReference type="Proteomes" id="UP000254777">
    <property type="component" value="Unassembled WGS sequence"/>
</dbReference>
<evidence type="ECO:0000256" key="3">
    <source>
        <dbReference type="ARBA" id="ARBA00022692"/>
    </source>
</evidence>
<feature type="transmembrane region" description="Helical" evidence="6">
    <location>
        <begin position="255"/>
        <end position="279"/>
    </location>
</feature>
<evidence type="ECO:0000256" key="1">
    <source>
        <dbReference type="ARBA" id="ARBA00004141"/>
    </source>
</evidence>
<feature type="transmembrane region" description="Helical" evidence="6">
    <location>
        <begin position="371"/>
        <end position="391"/>
    </location>
</feature>
<gene>
    <name evidence="7" type="ORF">NCTC11088_01504</name>
</gene>
<dbReference type="CDD" id="cd10336">
    <property type="entry name" value="SLC6sbd_Tyt1-Like"/>
    <property type="match status" value="1"/>
</dbReference>
<evidence type="ECO:0000256" key="5">
    <source>
        <dbReference type="ARBA" id="ARBA00023136"/>
    </source>
</evidence>
<feature type="transmembrane region" description="Helical" evidence="6">
    <location>
        <begin position="39"/>
        <end position="59"/>
    </location>
</feature>
<feature type="transmembrane region" description="Helical" evidence="6">
    <location>
        <begin position="412"/>
        <end position="435"/>
    </location>
</feature>
<feature type="transmembrane region" description="Helical" evidence="6">
    <location>
        <begin position="299"/>
        <end position="321"/>
    </location>
</feature>
<protein>
    <submittedName>
        <fullName evidence="7">Na+-dependent transporters of the SNF family</fullName>
    </submittedName>
</protein>
<reference evidence="7 8" key="1">
    <citation type="submission" date="2018-06" db="EMBL/GenBank/DDBJ databases">
        <authorList>
            <consortium name="Pathogen Informatics"/>
            <person name="Doyle S."/>
        </authorList>
    </citation>
    <scope>NUCLEOTIDE SEQUENCE [LARGE SCALE GENOMIC DNA]</scope>
    <source>
        <strain evidence="7 8">NCTC11088</strain>
    </source>
</reference>
<dbReference type="RefSeq" id="WP_004820918.1">
    <property type="nucleotide sequence ID" value="NZ_UGTH01000001.1"/>
</dbReference>
<accession>A0A379DDS8</accession>
<keyword evidence="2" id="KW-0813">Transport</keyword>
<feature type="transmembrane region" description="Helical" evidence="6">
    <location>
        <begin position="342"/>
        <end position="359"/>
    </location>
</feature>
<feature type="transmembrane region" description="Helical" evidence="6">
    <location>
        <begin position="92"/>
        <end position="116"/>
    </location>
</feature>
<dbReference type="EMBL" id="UGTH01000001">
    <property type="protein sequence ID" value="SUB75705.1"/>
    <property type="molecule type" value="Genomic_DNA"/>
</dbReference>
<dbReference type="InterPro" id="IPR000175">
    <property type="entry name" value="Na/ntran_symport"/>
</dbReference>
<dbReference type="PANTHER" id="PTHR42948">
    <property type="entry name" value="TRANSPORTER"/>
    <property type="match status" value="1"/>
</dbReference>
<dbReference type="PROSITE" id="PS50267">
    <property type="entry name" value="NA_NEUROTRAN_SYMP_3"/>
    <property type="match status" value="1"/>
</dbReference>
<dbReference type="SUPFAM" id="SSF161070">
    <property type="entry name" value="SNF-like"/>
    <property type="match status" value="1"/>
</dbReference>
<sequence length="439" mass="47918">MENKNRTFSSKIGFILTAVGSAVGMANVWGFPYKLQQNGGGAFLLVYLFFVLVFGYVALSAEFAIGRRANTGTLGAYEYAWNSRNLGVVGKFIGFLPLIGSLCIALGYAVIISYVAKALGQSITGTLMSVDSGKWFEQFSGMDYSVVPYHAIILFVTLLTCIKGADSIEKSNKIMMPAFFVLFLILMIRVAMIPGAFDGYTFMLRPDFSKVLNVNTIVTAMGQAFFSLSVTGSGMIVCGAYLSKSEDIVDASKQTAIFDTVAAMVAAFVMVPAVFAYGMDQAGGPGLLFVVLPKILQDIPGGRIFAMVLYTAVIFGGISSLQNMLEVVTESLIHRFPKLKRKSVLAVLGVLLFGIGVNMESISKWGPWMDLVSIYIIPIGATIGAISWFWILKKEELLEEINTSSKKKYGDLWYNIGRYLYVPFAIIICFIALAYKVAF</sequence>
<evidence type="ECO:0000256" key="4">
    <source>
        <dbReference type="ARBA" id="ARBA00022989"/>
    </source>
</evidence>
<dbReference type="GO" id="GO:0016020">
    <property type="term" value="C:membrane"/>
    <property type="evidence" value="ECO:0007669"/>
    <property type="project" value="UniProtKB-SubCell"/>
</dbReference>
<feature type="transmembrane region" description="Helical" evidence="6">
    <location>
        <begin position="174"/>
        <end position="197"/>
    </location>
</feature>
<feature type="transmembrane region" description="Helical" evidence="6">
    <location>
        <begin position="217"/>
        <end position="243"/>
    </location>
</feature>